<evidence type="ECO:0000256" key="1">
    <source>
        <dbReference type="SAM" id="MobiDB-lite"/>
    </source>
</evidence>
<proteinExistence type="predicted"/>
<comment type="caution">
    <text evidence="2">The sequence shown here is derived from an EMBL/GenBank/DDBJ whole genome shotgun (WGS) entry which is preliminary data.</text>
</comment>
<evidence type="ECO:0000313" key="3">
    <source>
        <dbReference type="Proteomes" id="UP001430953"/>
    </source>
</evidence>
<evidence type="ECO:0000313" key="2">
    <source>
        <dbReference type="EMBL" id="KAL0111031.1"/>
    </source>
</evidence>
<reference evidence="2 3" key="1">
    <citation type="submission" date="2023-03" db="EMBL/GenBank/DDBJ databases">
        <title>High recombination rates correlate with genetic variation in Cardiocondyla obscurior ants.</title>
        <authorList>
            <person name="Errbii M."/>
        </authorList>
    </citation>
    <scope>NUCLEOTIDE SEQUENCE [LARGE SCALE GENOMIC DNA]</scope>
    <source>
        <strain evidence="2">Alpha-2009</strain>
        <tissue evidence="2">Whole body</tissue>
    </source>
</reference>
<dbReference type="AlphaFoldDB" id="A0AAW2F924"/>
<dbReference type="SUPFAM" id="SSF81321">
    <property type="entry name" value="Family A G protein-coupled receptor-like"/>
    <property type="match status" value="1"/>
</dbReference>
<dbReference type="EMBL" id="JADYXP020000013">
    <property type="protein sequence ID" value="KAL0111031.1"/>
    <property type="molecule type" value="Genomic_DNA"/>
</dbReference>
<name>A0AAW2F924_9HYME</name>
<accession>A0AAW2F924</accession>
<dbReference type="Proteomes" id="UP001430953">
    <property type="component" value="Unassembled WGS sequence"/>
</dbReference>
<feature type="region of interest" description="Disordered" evidence="1">
    <location>
        <begin position="56"/>
        <end position="75"/>
    </location>
</feature>
<keyword evidence="3" id="KW-1185">Reference proteome</keyword>
<organism evidence="2 3">
    <name type="scientific">Cardiocondyla obscurior</name>
    <dbReference type="NCBI Taxonomy" id="286306"/>
    <lineage>
        <taxon>Eukaryota</taxon>
        <taxon>Metazoa</taxon>
        <taxon>Ecdysozoa</taxon>
        <taxon>Arthropoda</taxon>
        <taxon>Hexapoda</taxon>
        <taxon>Insecta</taxon>
        <taxon>Pterygota</taxon>
        <taxon>Neoptera</taxon>
        <taxon>Endopterygota</taxon>
        <taxon>Hymenoptera</taxon>
        <taxon>Apocrita</taxon>
        <taxon>Aculeata</taxon>
        <taxon>Formicoidea</taxon>
        <taxon>Formicidae</taxon>
        <taxon>Myrmicinae</taxon>
        <taxon>Cardiocondyla</taxon>
    </lineage>
</organism>
<sequence length="75" mass="8242">MIGAFGNKALLTPGITMIPACTCKFVACLDPYVYAISHPKYRLELQKRLPWLELQEKPPADTQSSTTEVVNASSS</sequence>
<feature type="compositionally biased region" description="Polar residues" evidence="1">
    <location>
        <begin position="61"/>
        <end position="75"/>
    </location>
</feature>
<gene>
    <name evidence="2" type="ORF">PUN28_012795</name>
</gene>
<protein>
    <submittedName>
        <fullName evidence="2">Uncharacterized protein</fullName>
    </submittedName>
</protein>